<reference evidence="1" key="1">
    <citation type="submission" date="2014-09" db="EMBL/GenBank/DDBJ databases">
        <authorList>
            <person name="Magalhaes I.L.F."/>
            <person name="Oliveira U."/>
            <person name="Santos F.R."/>
            <person name="Vidigal T.H.D.A."/>
            <person name="Brescovit A.D."/>
            <person name="Santos A.J."/>
        </authorList>
    </citation>
    <scope>NUCLEOTIDE SEQUENCE</scope>
    <source>
        <tissue evidence="1">Shoot tissue taken approximately 20 cm above the soil surface</tissue>
    </source>
</reference>
<dbReference type="AlphaFoldDB" id="A0A0A9BUQ9"/>
<reference evidence="1" key="2">
    <citation type="journal article" date="2015" name="Data Brief">
        <title>Shoot transcriptome of the giant reed, Arundo donax.</title>
        <authorList>
            <person name="Barrero R.A."/>
            <person name="Guerrero F.D."/>
            <person name="Moolhuijzen P."/>
            <person name="Goolsby J.A."/>
            <person name="Tidwell J."/>
            <person name="Bellgard S.E."/>
            <person name="Bellgard M.I."/>
        </authorList>
    </citation>
    <scope>NUCLEOTIDE SEQUENCE</scope>
    <source>
        <tissue evidence="1">Shoot tissue taken approximately 20 cm above the soil surface</tissue>
    </source>
</reference>
<evidence type="ECO:0000313" key="1">
    <source>
        <dbReference type="EMBL" id="JAD65938.1"/>
    </source>
</evidence>
<dbReference type="EMBL" id="GBRH01231957">
    <property type="protein sequence ID" value="JAD65938.1"/>
    <property type="molecule type" value="Transcribed_RNA"/>
</dbReference>
<organism evidence="1">
    <name type="scientific">Arundo donax</name>
    <name type="common">Giant reed</name>
    <name type="synonym">Donax arundinaceus</name>
    <dbReference type="NCBI Taxonomy" id="35708"/>
    <lineage>
        <taxon>Eukaryota</taxon>
        <taxon>Viridiplantae</taxon>
        <taxon>Streptophyta</taxon>
        <taxon>Embryophyta</taxon>
        <taxon>Tracheophyta</taxon>
        <taxon>Spermatophyta</taxon>
        <taxon>Magnoliopsida</taxon>
        <taxon>Liliopsida</taxon>
        <taxon>Poales</taxon>
        <taxon>Poaceae</taxon>
        <taxon>PACMAD clade</taxon>
        <taxon>Arundinoideae</taxon>
        <taxon>Arundineae</taxon>
        <taxon>Arundo</taxon>
    </lineage>
</organism>
<protein>
    <submittedName>
        <fullName evidence="1">Uncharacterized protein</fullName>
    </submittedName>
</protein>
<name>A0A0A9BUQ9_ARUDO</name>
<proteinExistence type="predicted"/>
<accession>A0A0A9BUQ9</accession>
<sequence>MVTVWYISWPGLAIPT</sequence>